<dbReference type="InterPro" id="IPR026739">
    <property type="entry name" value="AP_beta"/>
</dbReference>
<evidence type="ECO:0000256" key="1">
    <source>
        <dbReference type="ARBA" id="ARBA00004308"/>
    </source>
</evidence>
<feature type="compositionally biased region" description="Polar residues" evidence="7">
    <location>
        <begin position="594"/>
        <end position="611"/>
    </location>
</feature>
<name>A0A0V0R0I6_PSEPJ</name>
<dbReference type="GO" id="GO:0030131">
    <property type="term" value="C:clathrin adaptor complex"/>
    <property type="evidence" value="ECO:0007669"/>
    <property type="project" value="InterPro"/>
</dbReference>
<dbReference type="OMA" id="KSMYKHE"/>
<dbReference type="Pfam" id="PF01602">
    <property type="entry name" value="Adaptin_N"/>
    <property type="match status" value="1"/>
</dbReference>
<dbReference type="Gene3D" id="1.25.10.10">
    <property type="entry name" value="Leucine-rich Repeat Variant"/>
    <property type="match status" value="1"/>
</dbReference>
<gene>
    <name evidence="9" type="ORF">PPERSA_10257</name>
</gene>
<dbReference type="Proteomes" id="UP000054937">
    <property type="component" value="Unassembled WGS sequence"/>
</dbReference>
<evidence type="ECO:0000313" key="10">
    <source>
        <dbReference type="Proteomes" id="UP000054937"/>
    </source>
</evidence>
<comment type="similarity">
    <text evidence="2 6">Belongs to the adaptor complexes large subunit family.</text>
</comment>
<dbReference type="InterPro" id="IPR002553">
    <property type="entry name" value="Clathrin/coatomer_adapt-like_N"/>
</dbReference>
<dbReference type="SMART" id="SM01020">
    <property type="entry name" value="B2-adapt-app_C"/>
    <property type="match status" value="1"/>
</dbReference>
<dbReference type="Pfam" id="PF09066">
    <property type="entry name" value="B2-adapt-app_C"/>
    <property type="match status" value="1"/>
</dbReference>
<proteinExistence type="inferred from homology"/>
<accession>A0A0V0R0I6</accession>
<feature type="domain" description="Beta-adaptin appendage C-terminal subdomain" evidence="8">
    <location>
        <begin position="856"/>
        <end position="972"/>
    </location>
</feature>
<keyword evidence="10" id="KW-1185">Reference proteome</keyword>
<comment type="caution">
    <text evidence="9">The sequence shown here is derived from an EMBL/GenBank/DDBJ whole genome shotgun (WGS) entry which is preliminary data.</text>
</comment>
<evidence type="ECO:0000259" key="8">
    <source>
        <dbReference type="SMART" id="SM01020"/>
    </source>
</evidence>
<sequence>MSSYFSSSSKRGELFELSEQLNSTDKTKKKEAIKKVIAHMTIGKDVSPLFHPVVKCLEHDDVELKKLVYLYIINYSRNRPDDAIVVIQLFRRDISNKHNPMLRALAVRTMGCIKVNKLNEYLAGPLKDALNDKEPYVRKTAVLCIPKIYEVSPELVAEQGLIQALQELLEKEGNALVLANLIVALREISAIQKTDLITITPQILQRVLLAVNECVEWGQIQIMEFLANYIPAKYEEAELIVERILPRLSHINPAVVFMAVKVVVKYLDYLGSGEIVKHLCGKLTPSLVSLLTWDKPEIKFVILKSINHILAKQPGLLDKEIKCFYCNFNEPYYIKREKLDILASICDKNSWTAVLNELELYVSEPDPQFVRRSIKVICSIAIRFSSAVEQALKILLNVIKNVLEAKMGGEVYVQEIIVSLQKIYRKYPNKIKFENGLNLTVDILEYANEEDSKGSAVYILGEFAEHIPTSIKLITERIKNFSEEERRVQLEILTAAIKVFVKYPDDGKEFIQELLETAAYKTLNPDVRDRAFIYWRMLSSDPEATKNTVLCQKPQIEEEGVKYEPEFLEIMMDTLGQISSVFQINPHEIFTGRSKPQSQDTSTQPINQNPTALAKKQSSSSKSPSKTESKKESAQENNKQEKELKLQAPPQESNLLDFDDVPQENNVQNQNQNNNAGGGDLLDLLDVPSQQNTQNTQNNQNNANQGEDPFDLLGGDSGSVQQNQPNLDNYKINLEQVLDQSQPGKNGVSGLRIEACLNRVQGKSQIEFRFTNYTNQQLTNVAVSLRPNFFSLKFDQIQFEVNCNNNGGQAQITAPLNSNGQQDQNYPNMPLKLDVGVKTNFDIYYFQLPVMFHSVLGENGQLDGSQFKQVWKGVPDENEMNFEVKKLNPSYKDPQYLQQAMKLNNMFQVAQRTNDKGQQVTYFSQKTDSGIVFATEVSIPSLNNPNGASISCKSQHKQIIPLILQCTNFILTH</sequence>
<dbReference type="InterPro" id="IPR013037">
    <property type="entry name" value="Clathrin_b-adaptin_app_Ig-like"/>
</dbReference>
<dbReference type="PIRSF" id="PIRSF002291">
    <property type="entry name" value="AP_complex_beta"/>
    <property type="match status" value="1"/>
</dbReference>
<dbReference type="Gene3D" id="3.30.310.10">
    <property type="entry name" value="TATA-Binding Protein"/>
    <property type="match status" value="1"/>
</dbReference>
<dbReference type="SUPFAM" id="SSF48371">
    <property type="entry name" value="ARM repeat"/>
    <property type="match status" value="1"/>
</dbReference>
<reference evidence="9 10" key="1">
    <citation type="journal article" date="2015" name="Sci. Rep.">
        <title>Genome of the facultative scuticociliatosis pathogen Pseudocohnilembus persalinus provides insight into its virulence through horizontal gene transfer.</title>
        <authorList>
            <person name="Xiong J."/>
            <person name="Wang G."/>
            <person name="Cheng J."/>
            <person name="Tian M."/>
            <person name="Pan X."/>
            <person name="Warren A."/>
            <person name="Jiang C."/>
            <person name="Yuan D."/>
            <person name="Miao W."/>
        </authorList>
    </citation>
    <scope>NUCLEOTIDE SEQUENCE [LARGE SCALE GENOMIC DNA]</scope>
    <source>
        <strain evidence="9">36N120E</strain>
    </source>
</reference>
<keyword evidence="3 6" id="KW-0813">Transport</keyword>
<evidence type="ECO:0000256" key="5">
    <source>
        <dbReference type="ARBA" id="ARBA00023136"/>
    </source>
</evidence>
<evidence type="ECO:0000313" key="9">
    <source>
        <dbReference type="EMBL" id="KRX07869.1"/>
    </source>
</evidence>
<evidence type="ECO:0000256" key="6">
    <source>
        <dbReference type="PIRNR" id="PIRNR002291"/>
    </source>
</evidence>
<dbReference type="GO" id="GO:0016192">
    <property type="term" value="P:vesicle-mediated transport"/>
    <property type="evidence" value="ECO:0007669"/>
    <property type="project" value="InterPro"/>
</dbReference>
<evidence type="ECO:0000256" key="4">
    <source>
        <dbReference type="ARBA" id="ARBA00022927"/>
    </source>
</evidence>
<protein>
    <recommendedName>
        <fullName evidence="6">AP complex subunit beta</fullName>
    </recommendedName>
</protein>
<dbReference type="SUPFAM" id="SSF49348">
    <property type="entry name" value="Clathrin adaptor appendage domain"/>
    <property type="match status" value="1"/>
</dbReference>
<keyword evidence="4 6" id="KW-0653">Protein transport</keyword>
<evidence type="ECO:0000256" key="2">
    <source>
        <dbReference type="ARBA" id="ARBA00006613"/>
    </source>
</evidence>
<dbReference type="InterPro" id="IPR016342">
    <property type="entry name" value="AP_complex_bsu_1_2_4"/>
</dbReference>
<dbReference type="Gene3D" id="2.60.40.1150">
    <property type="match status" value="1"/>
</dbReference>
<dbReference type="InterPro" id="IPR009028">
    <property type="entry name" value="Coatomer/calthrin_app_sub_C"/>
</dbReference>
<dbReference type="InterPro" id="IPR012295">
    <property type="entry name" value="TBP_dom_sf"/>
</dbReference>
<comment type="subcellular location">
    <subcellularLocation>
        <location evidence="1">Endomembrane system</location>
    </subcellularLocation>
</comment>
<dbReference type="GO" id="GO:0006886">
    <property type="term" value="P:intracellular protein transport"/>
    <property type="evidence" value="ECO:0007669"/>
    <property type="project" value="InterPro"/>
</dbReference>
<dbReference type="EMBL" id="LDAU01000078">
    <property type="protein sequence ID" value="KRX07869.1"/>
    <property type="molecule type" value="Genomic_DNA"/>
</dbReference>
<dbReference type="InterPro" id="IPR011989">
    <property type="entry name" value="ARM-like"/>
</dbReference>
<dbReference type="InterPro" id="IPR016024">
    <property type="entry name" value="ARM-type_fold"/>
</dbReference>
<dbReference type="InterPro" id="IPR013041">
    <property type="entry name" value="Clathrin_app_Ig-like_sf"/>
</dbReference>
<dbReference type="SUPFAM" id="SSF55711">
    <property type="entry name" value="Subdomain of clathrin and coatomer appendage domain"/>
    <property type="match status" value="1"/>
</dbReference>
<feature type="compositionally biased region" description="Low complexity" evidence="7">
    <location>
        <begin position="615"/>
        <end position="624"/>
    </location>
</feature>
<keyword evidence="5 6" id="KW-0472">Membrane</keyword>
<feature type="region of interest" description="Disordered" evidence="7">
    <location>
        <begin position="591"/>
        <end position="725"/>
    </location>
</feature>
<evidence type="ECO:0000256" key="7">
    <source>
        <dbReference type="SAM" id="MobiDB-lite"/>
    </source>
</evidence>
<dbReference type="InParanoid" id="A0A0V0R0I6"/>
<dbReference type="GO" id="GO:0012505">
    <property type="term" value="C:endomembrane system"/>
    <property type="evidence" value="ECO:0007669"/>
    <property type="project" value="UniProtKB-SubCell"/>
</dbReference>
<dbReference type="GO" id="GO:0030276">
    <property type="term" value="F:clathrin binding"/>
    <property type="evidence" value="ECO:0007669"/>
    <property type="project" value="InterPro"/>
</dbReference>
<dbReference type="OrthoDB" id="10254310at2759"/>
<dbReference type="PANTHER" id="PTHR11134">
    <property type="entry name" value="ADAPTOR COMPLEX SUBUNIT BETA FAMILY MEMBER"/>
    <property type="match status" value="1"/>
</dbReference>
<evidence type="ECO:0000256" key="3">
    <source>
        <dbReference type="ARBA" id="ARBA00022448"/>
    </source>
</evidence>
<dbReference type="AlphaFoldDB" id="A0A0V0R0I6"/>
<feature type="compositionally biased region" description="Low complexity" evidence="7">
    <location>
        <begin position="663"/>
        <end position="705"/>
    </location>
</feature>
<feature type="compositionally biased region" description="Basic and acidic residues" evidence="7">
    <location>
        <begin position="625"/>
        <end position="645"/>
    </location>
</feature>
<organism evidence="9 10">
    <name type="scientific">Pseudocohnilembus persalinus</name>
    <name type="common">Ciliate</name>
    <dbReference type="NCBI Taxonomy" id="266149"/>
    <lineage>
        <taxon>Eukaryota</taxon>
        <taxon>Sar</taxon>
        <taxon>Alveolata</taxon>
        <taxon>Ciliophora</taxon>
        <taxon>Intramacronucleata</taxon>
        <taxon>Oligohymenophorea</taxon>
        <taxon>Scuticociliatia</taxon>
        <taxon>Philasterida</taxon>
        <taxon>Pseudocohnilembidae</taxon>
        <taxon>Pseudocohnilembus</taxon>
    </lineage>
</organism>
<dbReference type="InterPro" id="IPR015151">
    <property type="entry name" value="B-adaptin_app_sub_C"/>
</dbReference>